<organism evidence="3 4">
    <name type="scientific">Ancylostoma duodenale</name>
    <dbReference type="NCBI Taxonomy" id="51022"/>
    <lineage>
        <taxon>Eukaryota</taxon>
        <taxon>Metazoa</taxon>
        <taxon>Ecdysozoa</taxon>
        <taxon>Nematoda</taxon>
        <taxon>Chromadorea</taxon>
        <taxon>Rhabditida</taxon>
        <taxon>Rhabditina</taxon>
        <taxon>Rhabditomorpha</taxon>
        <taxon>Strongyloidea</taxon>
        <taxon>Ancylostomatidae</taxon>
        <taxon>Ancylostomatinae</taxon>
        <taxon>Ancylostoma</taxon>
    </lineage>
</organism>
<dbReference type="Pfam" id="PF13650">
    <property type="entry name" value="Asp_protease_2"/>
    <property type="match status" value="1"/>
</dbReference>
<dbReference type="SUPFAM" id="SSF50630">
    <property type="entry name" value="Acid proteases"/>
    <property type="match status" value="1"/>
</dbReference>
<dbReference type="PROSITE" id="PS00141">
    <property type="entry name" value="ASP_PROTEASE"/>
    <property type="match status" value="1"/>
</dbReference>
<sequence>MYVEAKVNQRPVSFLLDTGSDMTLLNENVWRSMGAPKLEKTNVVVKNASGSSVKIHGKLWCEFEIKGSRSEGYAYVTPHNSLLGLEWIQKNKNMSYYMRMMVAEVKADQNGNVAIEEVVP</sequence>
<evidence type="ECO:0000256" key="1">
    <source>
        <dbReference type="ARBA" id="ARBA00022801"/>
    </source>
</evidence>
<accession>A0A0C2G804</accession>
<dbReference type="InterPro" id="IPR001995">
    <property type="entry name" value="Peptidase_A2_cat"/>
</dbReference>
<dbReference type="GO" id="GO:0004190">
    <property type="term" value="F:aspartic-type endopeptidase activity"/>
    <property type="evidence" value="ECO:0007669"/>
    <property type="project" value="InterPro"/>
</dbReference>
<name>A0A0C2G804_9BILA</name>
<evidence type="ECO:0000313" key="4">
    <source>
        <dbReference type="Proteomes" id="UP000054047"/>
    </source>
</evidence>
<dbReference type="Gene3D" id="2.40.70.10">
    <property type="entry name" value="Acid Proteases"/>
    <property type="match status" value="1"/>
</dbReference>
<dbReference type="PANTHER" id="PTHR36943:SF1">
    <property type="entry name" value="CCHC-TYPE DOMAIN-CONTAINING PROTEIN"/>
    <property type="match status" value="1"/>
</dbReference>
<dbReference type="PROSITE" id="PS50175">
    <property type="entry name" value="ASP_PROT_RETROV"/>
    <property type="match status" value="1"/>
</dbReference>
<evidence type="ECO:0000313" key="3">
    <source>
        <dbReference type="EMBL" id="KIH53171.1"/>
    </source>
</evidence>
<protein>
    <recommendedName>
        <fullName evidence="2">Peptidase A2 domain-containing protein</fullName>
    </recommendedName>
</protein>
<dbReference type="OrthoDB" id="5855506at2759"/>
<reference evidence="3 4" key="1">
    <citation type="submission" date="2013-12" db="EMBL/GenBank/DDBJ databases">
        <title>Draft genome of the parsitic nematode Ancylostoma duodenale.</title>
        <authorList>
            <person name="Mitreva M."/>
        </authorList>
    </citation>
    <scope>NUCLEOTIDE SEQUENCE [LARGE SCALE GENOMIC DNA]</scope>
    <source>
        <strain evidence="3 4">Zhejiang</strain>
    </source>
</reference>
<dbReference type="PANTHER" id="PTHR36943">
    <property type="entry name" value="CCHC-TYPE DOMAIN-CONTAINING PROTEIN"/>
    <property type="match status" value="1"/>
</dbReference>
<feature type="domain" description="Peptidase A2" evidence="2">
    <location>
        <begin position="12"/>
        <end position="50"/>
    </location>
</feature>
<dbReference type="GO" id="GO:0006508">
    <property type="term" value="P:proteolysis"/>
    <property type="evidence" value="ECO:0007669"/>
    <property type="project" value="InterPro"/>
</dbReference>
<dbReference type="Proteomes" id="UP000054047">
    <property type="component" value="Unassembled WGS sequence"/>
</dbReference>
<proteinExistence type="predicted"/>
<dbReference type="EMBL" id="KN741882">
    <property type="protein sequence ID" value="KIH53171.1"/>
    <property type="molecule type" value="Genomic_DNA"/>
</dbReference>
<dbReference type="InterPro" id="IPR001969">
    <property type="entry name" value="Aspartic_peptidase_AS"/>
</dbReference>
<gene>
    <name evidence="3" type="ORF">ANCDUO_16709</name>
</gene>
<dbReference type="InterPro" id="IPR021109">
    <property type="entry name" value="Peptidase_aspartic_dom_sf"/>
</dbReference>
<keyword evidence="1" id="KW-0378">Hydrolase</keyword>
<evidence type="ECO:0000259" key="2">
    <source>
        <dbReference type="PROSITE" id="PS50175"/>
    </source>
</evidence>
<keyword evidence="4" id="KW-1185">Reference proteome</keyword>
<dbReference type="AlphaFoldDB" id="A0A0C2G804"/>